<dbReference type="RefSeq" id="WP_184788811.1">
    <property type="nucleotide sequence ID" value="NZ_BONT01000046.1"/>
</dbReference>
<sequence length="272" mass="29727">MNTISRRSALGLAGGAVLAAALPGTASAATAWRNLGVVTANIGRENLGRREAAIVAVRNALDLEGGEDRPLVGWQEIGEGDGDTLEKGWINEHFGSYFRNLHLDDGGHRVPISAPKVYDVLAQRVTPVHGGKEGVSPNRVITDVLLSAADDPALKFAFVNTHFVAGAWNGETDPYEEWRDEMWGIHFGELRVVMDHWHDQGYPVIWTGDTNRSPMPKLYPALETRAFDGGIDQIGWVPGTNGVEIRLRNTKTIPMDVDGHDARVAVLQLRRV</sequence>
<dbReference type="Gene3D" id="3.60.10.10">
    <property type="entry name" value="Endonuclease/exonuclease/phosphatase"/>
    <property type="match status" value="1"/>
</dbReference>
<dbReference type="Proteomes" id="UP000548476">
    <property type="component" value="Unassembled WGS sequence"/>
</dbReference>
<proteinExistence type="predicted"/>
<dbReference type="SUPFAM" id="SSF56219">
    <property type="entry name" value="DNase I-like"/>
    <property type="match status" value="1"/>
</dbReference>
<dbReference type="EMBL" id="JACHGT010000008">
    <property type="protein sequence ID" value="MBB6035945.1"/>
    <property type="molecule type" value="Genomic_DNA"/>
</dbReference>
<keyword evidence="1" id="KW-0732">Signal</keyword>
<feature type="chain" id="PRO_5033062412" description="Endonuclease/exonuclease/phosphatase domain-containing protein" evidence="1">
    <location>
        <begin position="29"/>
        <end position="272"/>
    </location>
</feature>
<keyword evidence="3" id="KW-1185">Reference proteome</keyword>
<reference evidence="2 3" key="1">
    <citation type="submission" date="2020-08" db="EMBL/GenBank/DDBJ databases">
        <title>Genomic Encyclopedia of Type Strains, Phase IV (KMG-IV): sequencing the most valuable type-strain genomes for metagenomic binning, comparative biology and taxonomic classification.</title>
        <authorList>
            <person name="Goeker M."/>
        </authorList>
    </citation>
    <scope>NUCLEOTIDE SEQUENCE [LARGE SCALE GENOMIC DNA]</scope>
    <source>
        <strain evidence="2 3">YIM 65646</strain>
    </source>
</reference>
<evidence type="ECO:0000313" key="2">
    <source>
        <dbReference type="EMBL" id="MBB6035945.1"/>
    </source>
</evidence>
<name>A0A841FJF1_9ACTN</name>
<dbReference type="AlphaFoldDB" id="A0A841FJF1"/>
<comment type="caution">
    <text evidence="2">The sequence shown here is derived from an EMBL/GenBank/DDBJ whole genome shotgun (WGS) entry which is preliminary data.</text>
</comment>
<organism evidence="2 3">
    <name type="scientific">Phytomonospora endophytica</name>
    <dbReference type="NCBI Taxonomy" id="714109"/>
    <lineage>
        <taxon>Bacteria</taxon>
        <taxon>Bacillati</taxon>
        <taxon>Actinomycetota</taxon>
        <taxon>Actinomycetes</taxon>
        <taxon>Micromonosporales</taxon>
        <taxon>Micromonosporaceae</taxon>
        <taxon>Phytomonospora</taxon>
    </lineage>
</organism>
<evidence type="ECO:0000313" key="3">
    <source>
        <dbReference type="Proteomes" id="UP000548476"/>
    </source>
</evidence>
<dbReference type="PROSITE" id="PS51318">
    <property type="entry name" value="TAT"/>
    <property type="match status" value="1"/>
</dbReference>
<evidence type="ECO:0008006" key="4">
    <source>
        <dbReference type="Google" id="ProtNLM"/>
    </source>
</evidence>
<feature type="signal peptide" evidence="1">
    <location>
        <begin position="1"/>
        <end position="28"/>
    </location>
</feature>
<accession>A0A841FJF1</accession>
<dbReference type="InterPro" id="IPR036691">
    <property type="entry name" value="Endo/exonu/phosph_ase_sf"/>
</dbReference>
<protein>
    <recommendedName>
        <fullName evidence="4">Endonuclease/exonuclease/phosphatase domain-containing protein</fullName>
    </recommendedName>
</protein>
<dbReference type="InterPro" id="IPR006311">
    <property type="entry name" value="TAT_signal"/>
</dbReference>
<evidence type="ECO:0000256" key="1">
    <source>
        <dbReference type="SAM" id="SignalP"/>
    </source>
</evidence>
<gene>
    <name evidence="2" type="ORF">HNR73_003813</name>
</gene>